<dbReference type="Proteomes" id="UP001304419">
    <property type="component" value="Chromosome 2"/>
</dbReference>
<reference evidence="2" key="1">
    <citation type="submission" date="2019-10" db="EMBL/GenBank/DDBJ databases">
        <authorList>
            <person name="Paulsen S."/>
        </authorList>
    </citation>
    <scope>NUCLEOTIDE SEQUENCE</scope>
    <source>
        <strain evidence="2">LMG 19692</strain>
    </source>
</reference>
<dbReference type="AlphaFoldDB" id="A0A8I2HBV4"/>
<keyword evidence="1" id="KW-0732">Signal</keyword>
<dbReference type="InterPro" id="IPR021333">
    <property type="entry name" value="DUF2946"/>
</dbReference>
<gene>
    <name evidence="2" type="ORF">F9Y85_15655</name>
    <name evidence="3" type="ORF">R5H13_19375</name>
</gene>
<accession>A0A8I2HBV4</accession>
<dbReference type="Proteomes" id="UP000646877">
    <property type="component" value="Unassembled WGS sequence"/>
</dbReference>
<feature type="signal peptide" evidence="1">
    <location>
        <begin position="1"/>
        <end position="22"/>
    </location>
</feature>
<evidence type="ECO:0000256" key="1">
    <source>
        <dbReference type="SAM" id="SignalP"/>
    </source>
</evidence>
<feature type="chain" id="PRO_5034473670" evidence="1">
    <location>
        <begin position="23"/>
        <end position="108"/>
    </location>
</feature>
<protein>
    <submittedName>
        <fullName evidence="3">DUF2946 domain-containing protein</fullName>
    </submittedName>
</protein>
<keyword evidence="5" id="KW-1185">Reference proteome</keyword>
<evidence type="ECO:0000313" key="4">
    <source>
        <dbReference type="Proteomes" id="UP000646877"/>
    </source>
</evidence>
<dbReference type="RefSeq" id="WP_193522151.1">
    <property type="nucleotide sequence ID" value="NZ_CBCSDF010000009.1"/>
</dbReference>
<evidence type="ECO:0000313" key="3">
    <source>
        <dbReference type="EMBL" id="WOX31109.1"/>
    </source>
</evidence>
<dbReference type="Pfam" id="PF11162">
    <property type="entry name" value="DUF2946"/>
    <property type="match status" value="1"/>
</dbReference>
<proteinExistence type="predicted"/>
<dbReference type="EMBL" id="CP137579">
    <property type="protein sequence ID" value="WOX31109.1"/>
    <property type="molecule type" value="Genomic_DNA"/>
</dbReference>
<dbReference type="EMBL" id="WEIA01000010">
    <property type="protein sequence ID" value="NLR22710.1"/>
    <property type="molecule type" value="Genomic_DNA"/>
</dbReference>
<evidence type="ECO:0000313" key="2">
    <source>
        <dbReference type="EMBL" id="NLR22710.1"/>
    </source>
</evidence>
<evidence type="ECO:0000313" key="5">
    <source>
        <dbReference type="Proteomes" id="UP001304419"/>
    </source>
</evidence>
<sequence length="108" mass="12206">MNKLVLIFVMLLLSVQAVSVFASESSFHQIEVSHLQHTHDHVEDAQADSSDHHTKDCHHCGHCSGTHLNLVILKSFIPFEMRPNSEIYPQSDTKVRAFVEQAHRPPIA</sequence>
<name>A0A8I2HBV4_9GAMM</name>
<reference evidence="3 5" key="2">
    <citation type="submission" date="2023-10" db="EMBL/GenBank/DDBJ databases">
        <title>To unveil natural product biosynthetic capacity in Pseudoalteromonas.</title>
        <authorList>
            <person name="Wang J."/>
        </authorList>
    </citation>
    <scope>NUCLEOTIDE SEQUENCE [LARGE SCALE GENOMIC DNA]</scope>
    <source>
        <strain evidence="3 5">DSM 15914</strain>
    </source>
</reference>
<organism evidence="2 4">
    <name type="scientific">Pseudoalteromonas maricaloris</name>
    <dbReference type="NCBI Taxonomy" id="184924"/>
    <lineage>
        <taxon>Bacteria</taxon>
        <taxon>Pseudomonadati</taxon>
        <taxon>Pseudomonadota</taxon>
        <taxon>Gammaproteobacteria</taxon>
        <taxon>Alteromonadales</taxon>
        <taxon>Pseudoalteromonadaceae</taxon>
        <taxon>Pseudoalteromonas</taxon>
    </lineage>
</organism>